<feature type="domain" description="Myb-like" evidence="8">
    <location>
        <begin position="21"/>
        <end position="73"/>
    </location>
</feature>
<keyword evidence="4" id="KW-0238">DNA-binding</keyword>
<feature type="region of interest" description="Disordered" evidence="7">
    <location>
        <begin position="100"/>
        <end position="124"/>
    </location>
</feature>
<dbReference type="InterPro" id="IPR017930">
    <property type="entry name" value="Myb_dom"/>
</dbReference>
<feature type="domain" description="HTH myb-type" evidence="9">
    <location>
        <begin position="24"/>
        <end position="77"/>
    </location>
</feature>
<accession>A0A4P1REE8</accession>
<comment type="subcellular location">
    <subcellularLocation>
        <location evidence="1">Nucleus</location>
    </subcellularLocation>
</comment>
<feature type="region of interest" description="Disordered" evidence="7">
    <location>
        <begin position="1"/>
        <end position="24"/>
    </location>
</feature>
<feature type="region of interest" description="Disordered" evidence="7">
    <location>
        <begin position="308"/>
        <end position="332"/>
    </location>
</feature>
<evidence type="ECO:0000256" key="2">
    <source>
        <dbReference type="ARBA" id="ARBA00022737"/>
    </source>
</evidence>
<feature type="domain" description="HTH myb-type" evidence="9">
    <location>
        <begin position="78"/>
        <end position="103"/>
    </location>
</feature>
<dbReference type="EMBL" id="CM007366">
    <property type="protein sequence ID" value="OIW09373.1"/>
    <property type="molecule type" value="Genomic_DNA"/>
</dbReference>
<dbReference type="STRING" id="3871.A0A4P1REE8"/>
<evidence type="ECO:0000256" key="3">
    <source>
        <dbReference type="ARBA" id="ARBA00023015"/>
    </source>
</evidence>
<keyword evidence="5" id="KW-0804">Transcription</keyword>
<evidence type="ECO:0000256" key="4">
    <source>
        <dbReference type="ARBA" id="ARBA00023125"/>
    </source>
</evidence>
<dbReference type="PANTHER" id="PTHR47995">
    <property type="entry name" value="TRANSCRIPTION FACTOR MYB33-RELATED"/>
    <property type="match status" value="1"/>
</dbReference>
<evidence type="ECO:0000259" key="8">
    <source>
        <dbReference type="PROSITE" id="PS50090"/>
    </source>
</evidence>
<feature type="compositionally biased region" description="Basic and acidic residues" evidence="7">
    <location>
        <begin position="258"/>
        <end position="276"/>
    </location>
</feature>
<dbReference type="GO" id="GO:0003677">
    <property type="term" value="F:DNA binding"/>
    <property type="evidence" value="ECO:0007669"/>
    <property type="project" value="UniProtKB-KW"/>
</dbReference>
<gene>
    <name evidence="10" type="ORF">TanjilG_01344</name>
</gene>
<dbReference type="PROSITE" id="PS51294">
    <property type="entry name" value="HTH_MYB"/>
    <property type="match status" value="2"/>
</dbReference>
<dbReference type="Gene3D" id="1.10.10.60">
    <property type="entry name" value="Homeodomain-like"/>
    <property type="match status" value="2"/>
</dbReference>
<evidence type="ECO:0000256" key="6">
    <source>
        <dbReference type="ARBA" id="ARBA00023242"/>
    </source>
</evidence>
<feature type="region of interest" description="Disordered" evidence="7">
    <location>
        <begin position="245"/>
        <end position="276"/>
    </location>
</feature>
<dbReference type="Proteomes" id="UP000188354">
    <property type="component" value="Chromosome LG06"/>
</dbReference>
<dbReference type="Gramene" id="OIW09373">
    <property type="protein sequence ID" value="OIW09373"/>
    <property type="gene ID" value="TanjilG_01344"/>
</dbReference>
<dbReference type="AlphaFoldDB" id="A0A4P1REE8"/>
<reference evidence="10 11" key="1">
    <citation type="journal article" date="2017" name="Plant Biotechnol. J.">
        <title>A comprehensive draft genome sequence for lupin (Lupinus angustifolius), an emerging health food: insights into plant-microbe interactions and legume evolution.</title>
        <authorList>
            <person name="Hane J.K."/>
            <person name="Ming Y."/>
            <person name="Kamphuis L.G."/>
            <person name="Nelson M.N."/>
            <person name="Garg G."/>
            <person name="Atkins C.A."/>
            <person name="Bayer P.E."/>
            <person name="Bravo A."/>
            <person name="Bringans S."/>
            <person name="Cannon S."/>
            <person name="Edwards D."/>
            <person name="Foley R."/>
            <person name="Gao L.L."/>
            <person name="Harrison M.J."/>
            <person name="Huang W."/>
            <person name="Hurgobin B."/>
            <person name="Li S."/>
            <person name="Liu C.W."/>
            <person name="McGrath A."/>
            <person name="Morahan G."/>
            <person name="Murray J."/>
            <person name="Weller J."/>
            <person name="Jian J."/>
            <person name="Singh K.B."/>
        </authorList>
    </citation>
    <scope>NUCLEOTIDE SEQUENCE [LARGE SCALE GENOMIC DNA]</scope>
    <source>
        <strain evidence="11">cv. Tanjil</strain>
        <tissue evidence="10">Whole plant</tissue>
    </source>
</reference>
<evidence type="ECO:0000313" key="10">
    <source>
        <dbReference type="EMBL" id="OIW09373.1"/>
    </source>
</evidence>
<evidence type="ECO:0000256" key="1">
    <source>
        <dbReference type="ARBA" id="ARBA00004123"/>
    </source>
</evidence>
<evidence type="ECO:0000256" key="5">
    <source>
        <dbReference type="ARBA" id="ARBA00023163"/>
    </source>
</evidence>
<feature type="compositionally biased region" description="Low complexity" evidence="7">
    <location>
        <begin position="112"/>
        <end position="124"/>
    </location>
</feature>
<keyword evidence="6" id="KW-0539">Nucleus</keyword>
<protein>
    <submittedName>
        <fullName evidence="10">Uncharacterized protein</fullName>
    </submittedName>
</protein>
<keyword evidence="11" id="KW-1185">Reference proteome</keyword>
<evidence type="ECO:0000256" key="7">
    <source>
        <dbReference type="SAM" id="MobiDB-lite"/>
    </source>
</evidence>
<dbReference type="CDD" id="cd00167">
    <property type="entry name" value="SANT"/>
    <property type="match status" value="1"/>
</dbReference>
<dbReference type="FunFam" id="1.10.10.60:FF:000001">
    <property type="entry name" value="MYB-related transcription factor"/>
    <property type="match status" value="1"/>
</dbReference>
<feature type="domain" description="Myb-like" evidence="8">
    <location>
        <begin position="74"/>
        <end position="113"/>
    </location>
</feature>
<dbReference type="InterPro" id="IPR001005">
    <property type="entry name" value="SANT/Myb"/>
</dbReference>
<keyword evidence="3" id="KW-0805">Transcription regulation</keyword>
<sequence length="332" mass="36773">MMRIILNDKNKNNEDVSNDNEGYLKKGPWTPDEDAILINYVSKYGEGNWNAVQKNSGLLRCGKSCRLRWVNHLRPNLKKGSFSLEEERIIVELHAKHGNKWARMSSKNKQPNSLYASSSSSSSNLLNNQSFVVANNSDSNGYNYSSGSFNYKNGFNSNSMLPPLVPSSVSSSQTPSDSVTSASSYVSAVDGSIGASIKVNNENYEVAPNSSKGNSGLLDALVVEGQSHSHNNKPRSENSAIAVAEAAEKSSNNKRKSLVLEENTKEGGTSRKKEIAKEPLDIDETVWDDDLCSLLTYFPIEMPIPDWYRKQDHSKSQNLQTQPTKEMEKPKK</sequence>
<dbReference type="GO" id="GO:0005634">
    <property type="term" value="C:nucleus"/>
    <property type="evidence" value="ECO:0007669"/>
    <property type="project" value="UniProtKB-SubCell"/>
</dbReference>
<dbReference type="PANTHER" id="PTHR47995:SF18">
    <property type="entry name" value="TRANSCRIPTION FACTOR MYB65"/>
    <property type="match status" value="1"/>
</dbReference>
<dbReference type="Pfam" id="PF00249">
    <property type="entry name" value="Myb_DNA-binding"/>
    <property type="match status" value="2"/>
</dbReference>
<evidence type="ECO:0000313" key="11">
    <source>
        <dbReference type="Proteomes" id="UP000188354"/>
    </source>
</evidence>
<dbReference type="SMART" id="SM00717">
    <property type="entry name" value="SANT"/>
    <property type="match status" value="2"/>
</dbReference>
<proteinExistence type="predicted"/>
<dbReference type="SUPFAM" id="SSF46689">
    <property type="entry name" value="Homeodomain-like"/>
    <property type="match status" value="1"/>
</dbReference>
<evidence type="ECO:0000259" key="9">
    <source>
        <dbReference type="PROSITE" id="PS51294"/>
    </source>
</evidence>
<keyword evidence="2" id="KW-0677">Repeat</keyword>
<dbReference type="PROSITE" id="PS50090">
    <property type="entry name" value="MYB_LIKE"/>
    <property type="match status" value="2"/>
</dbReference>
<organism evidence="10 11">
    <name type="scientific">Lupinus angustifolius</name>
    <name type="common">Narrow-leaved blue lupine</name>
    <dbReference type="NCBI Taxonomy" id="3871"/>
    <lineage>
        <taxon>Eukaryota</taxon>
        <taxon>Viridiplantae</taxon>
        <taxon>Streptophyta</taxon>
        <taxon>Embryophyta</taxon>
        <taxon>Tracheophyta</taxon>
        <taxon>Spermatophyta</taxon>
        <taxon>Magnoliopsida</taxon>
        <taxon>eudicotyledons</taxon>
        <taxon>Gunneridae</taxon>
        <taxon>Pentapetalae</taxon>
        <taxon>rosids</taxon>
        <taxon>fabids</taxon>
        <taxon>Fabales</taxon>
        <taxon>Fabaceae</taxon>
        <taxon>Papilionoideae</taxon>
        <taxon>50 kb inversion clade</taxon>
        <taxon>genistoids sensu lato</taxon>
        <taxon>core genistoids</taxon>
        <taxon>Genisteae</taxon>
        <taxon>Lupinus</taxon>
    </lineage>
</organism>
<name>A0A4P1REE8_LUPAN</name>
<dbReference type="InterPro" id="IPR009057">
    <property type="entry name" value="Homeodomain-like_sf"/>
</dbReference>
<feature type="compositionally biased region" description="Basic and acidic residues" evidence="7">
    <location>
        <begin position="1"/>
        <end position="14"/>
    </location>
</feature>